<keyword evidence="3" id="KW-1185">Reference proteome</keyword>
<sequence length="58" mass="5974">MLTSVSIIILKRACTAVATTTASNTAMTMATTTGIATTLTASPVVNTVATFIWLVDII</sequence>
<dbReference type="Proteomes" id="UP000646827">
    <property type="component" value="Unassembled WGS sequence"/>
</dbReference>
<comment type="caution">
    <text evidence="2">The sequence shown here is derived from an EMBL/GenBank/DDBJ whole genome shotgun (WGS) entry which is preliminary data.</text>
</comment>
<accession>A0A8H7UZR2</accession>
<dbReference type="EMBL" id="JAEPRB010001733">
    <property type="protein sequence ID" value="KAG2201800.1"/>
    <property type="molecule type" value="Genomic_DNA"/>
</dbReference>
<organism evidence="2 3">
    <name type="scientific">Circinella minor</name>
    <dbReference type="NCBI Taxonomy" id="1195481"/>
    <lineage>
        <taxon>Eukaryota</taxon>
        <taxon>Fungi</taxon>
        <taxon>Fungi incertae sedis</taxon>
        <taxon>Mucoromycota</taxon>
        <taxon>Mucoromycotina</taxon>
        <taxon>Mucoromycetes</taxon>
        <taxon>Mucorales</taxon>
        <taxon>Lichtheimiaceae</taxon>
        <taxon>Circinella</taxon>
    </lineage>
</organism>
<evidence type="ECO:0000313" key="2">
    <source>
        <dbReference type="EMBL" id="KAG2201800.1"/>
    </source>
</evidence>
<keyword evidence="1" id="KW-0812">Transmembrane</keyword>
<feature type="non-terminal residue" evidence="2">
    <location>
        <position position="58"/>
    </location>
</feature>
<dbReference type="AlphaFoldDB" id="A0A8H7UZR2"/>
<name>A0A8H7UZR2_9FUNG</name>
<keyword evidence="1" id="KW-0472">Membrane</keyword>
<evidence type="ECO:0000256" key="1">
    <source>
        <dbReference type="SAM" id="Phobius"/>
    </source>
</evidence>
<protein>
    <submittedName>
        <fullName evidence="2">Uncharacterized protein</fullName>
    </submittedName>
</protein>
<keyword evidence="1" id="KW-1133">Transmembrane helix</keyword>
<feature type="transmembrane region" description="Helical" evidence="1">
    <location>
        <begin position="34"/>
        <end position="55"/>
    </location>
</feature>
<evidence type="ECO:0000313" key="3">
    <source>
        <dbReference type="Proteomes" id="UP000646827"/>
    </source>
</evidence>
<proteinExistence type="predicted"/>
<reference evidence="2 3" key="1">
    <citation type="submission" date="2020-12" db="EMBL/GenBank/DDBJ databases">
        <title>Metabolic potential, ecology and presence of endohyphal bacteria is reflected in genomic diversity of Mucoromycotina.</title>
        <authorList>
            <person name="Muszewska A."/>
            <person name="Okrasinska A."/>
            <person name="Steczkiewicz K."/>
            <person name="Drgas O."/>
            <person name="Orlowska M."/>
            <person name="Perlinska-Lenart U."/>
            <person name="Aleksandrzak-Piekarczyk T."/>
            <person name="Szatraj K."/>
            <person name="Zielenkiewicz U."/>
            <person name="Pilsyk S."/>
            <person name="Malc E."/>
            <person name="Mieczkowski P."/>
            <person name="Kruszewska J.S."/>
            <person name="Biernat P."/>
            <person name="Pawlowska J."/>
        </authorList>
    </citation>
    <scope>NUCLEOTIDE SEQUENCE [LARGE SCALE GENOMIC DNA]</scope>
    <source>
        <strain evidence="2 3">CBS 142.35</strain>
    </source>
</reference>
<gene>
    <name evidence="2" type="ORF">INT45_013766</name>
</gene>